<dbReference type="Gene3D" id="3.30.160.60">
    <property type="entry name" value="Classic Zinc Finger"/>
    <property type="match status" value="1"/>
</dbReference>
<accession>A0A9P0LB43</accession>
<dbReference type="Proteomes" id="UP001152888">
    <property type="component" value="Unassembled WGS sequence"/>
</dbReference>
<feature type="compositionally biased region" description="Basic and acidic residues" evidence="1">
    <location>
        <begin position="201"/>
        <end position="218"/>
    </location>
</feature>
<organism evidence="3 4">
    <name type="scientific">Acanthoscelides obtectus</name>
    <name type="common">Bean weevil</name>
    <name type="synonym">Bruchus obtectus</name>
    <dbReference type="NCBI Taxonomy" id="200917"/>
    <lineage>
        <taxon>Eukaryota</taxon>
        <taxon>Metazoa</taxon>
        <taxon>Ecdysozoa</taxon>
        <taxon>Arthropoda</taxon>
        <taxon>Hexapoda</taxon>
        <taxon>Insecta</taxon>
        <taxon>Pterygota</taxon>
        <taxon>Neoptera</taxon>
        <taxon>Endopterygota</taxon>
        <taxon>Coleoptera</taxon>
        <taxon>Polyphaga</taxon>
        <taxon>Cucujiformia</taxon>
        <taxon>Chrysomeloidea</taxon>
        <taxon>Chrysomelidae</taxon>
        <taxon>Bruchinae</taxon>
        <taxon>Bruchini</taxon>
        <taxon>Acanthoscelides</taxon>
    </lineage>
</organism>
<dbReference type="AlphaFoldDB" id="A0A9P0LB43"/>
<evidence type="ECO:0000313" key="4">
    <source>
        <dbReference type="Proteomes" id="UP001152888"/>
    </source>
</evidence>
<dbReference type="OrthoDB" id="3561125at2759"/>
<dbReference type="InterPro" id="IPR013087">
    <property type="entry name" value="Znf_C2H2_type"/>
</dbReference>
<comment type="caution">
    <text evidence="3">The sequence shown here is derived from an EMBL/GenBank/DDBJ whole genome shotgun (WGS) entry which is preliminary data.</text>
</comment>
<dbReference type="Pfam" id="PF13909">
    <property type="entry name" value="zf-H2C2_5"/>
    <property type="match status" value="1"/>
</dbReference>
<gene>
    <name evidence="3" type="ORF">ACAOBT_LOCUS20562</name>
</gene>
<evidence type="ECO:0000256" key="1">
    <source>
        <dbReference type="SAM" id="MobiDB-lite"/>
    </source>
</evidence>
<evidence type="ECO:0000259" key="2">
    <source>
        <dbReference type="PROSITE" id="PS00028"/>
    </source>
</evidence>
<dbReference type="PROSITE" id="PS00028">
    <property type="entry name" value="ZINC_FINGER_C2H2_1"/>
    <property type="match status" value="1"/>
</dbReference>
<sequence length="332" mass="37817">MLRFELFINSPYSLNLINKHRSIFRSQLSRNNGRCIMWNGVKMEPTELGAGEVKTEATEDDSNICGTDLNYKDFKVELGNGEIKVETTENYSSMGRADLHYKDGAEVKAEAIEVDSVMCSADFEYKDVKVEFDDGDFEAKTTEDVSNVCGADFGYKDVKVELDDGTVKAEDDSNVCSAEYKNFHIMHEDLEIKDDDGESSEAVKSDLNRRRPGGEHLLNRSSDTSTCNEQFITTANLDDRKTKKDSDLLQLLGKYTKSRKLCIQCNETFTNCLNLDEHIIRKHPEYLSCVSRKIHKCTDCTYLTAIKGNLRRHMLKHELYPVKKKNDKMSTC</sequence>
<reference evidence="3" key="1">
    <citation type="submission" date="2022-03" db="EMBL/GenBank/DDBJ databases">
        <authorList>
            <person name="Sayadi A."/>
        </authorList>
    </citation>
    <scope>NUCLEOTIDE SEQUENCE</scope>
</reference>
<feature type="region of interest" description="Disordered" evidence="1">
    <location>
        <begin position="194"/>
        <end position="223"/>
    </location>
</feature>
<protein>
    <recommendedName>
        <fullName evidence="2">C2H2-type domain-containing protein</fullName>
    </recommendedName>
</protein>
<feature type="domain" description="C2H2-type" evidence="2">
    <location>
        <begin position="262"/>
        <end position="283"/>
    </location>
</feature>
<keyword evidence="4" id="KW-1185">Reference proteome</keyword>
<evidence type="ECO:0000313" key="3">
    <source>
        <dbReference type="EMBL" id="CAH1991936.1"/>
    </source>
</evidence>
<name>A0A9P0LB43_ACAOB</name>
<dbReference type="EMBL" id="CAKOFQ010007128">
    <property type="protein sequence ID" value="CAH1991936.1"/>
    <property type="molecule type" value="Genomic_DNA"/>
</dbReference>
<dbReference type="SMART" id="SM00355">
    <property type="entry name" value="ZnF_C2H2"/>
    <property type="match status" value="2"/>
</dbReference>
<proteinExistence type="predicted"/>